<name>A0A4Y7Q2M7_9AGAM</name>
<dbReference type="AlphaFoldDB" id="A0A4Y7Q2M7"/>
<keyword evidence="1" id="KW-1133">Transmembrane helix</keyword>
<protein>
    <recommendedName>
        <fullName evidence="2">DUF6535 domain-containing protein</fullName>
    </recommendedName>
</protein>
<proteinExistence type="predicted"/>
<accession>A0A4Y7Q2M7</accession>
<reference evidence="3 4" key="1">
    <citation type="submission" date="2018-06" db="EMBL/GenBank/DDBJ databases">
        <title>A transcriptomic atlas of mushroom development highlights an independent origin of complex multicellularity.</title>
        <authorList>
            <consortium name="DOE Joint Genome Institute"/>
            <person name="Krizsan K."/>
            <person name="Almasi E."/>
            <person name="Merenyi Z."/>
            <person name="Sahu N."/>
            <person name="Viragh M."/>
            <person name="Koszo T."/>
            <person name="Mondo S."/>
            <person name="Kiss B."/>
            <person name="Balint B."/>
            <person name="Kues U."/>
            <person name="Barry K."/>
            <person name="Hegedus J.C."/>
            <person name="Henrissat B."/>
            <person name="Johnson J."/>
            <person name="Lipzen A."/>
            <person name="Ohm R."/>
            <person name="Nagy I."/>
            <person name="Pangilinan J."/>
            <person name="Yan J."/>
            <person name="Xiong Y."/>
            <person name="Grigoriev I.V."/>
            <person name="Hibbett D.S."/>
            <person name="Nagy L.G."/>
        </authorList>
    </citation>
    <scope>NUCLEOTIDE SEQUENCE [LARGE SCALE GENOMIC DNA]</scope>
    <source>
        <strain evidence="3 4">SZMC22713</strain>
    </source>
</reference>
<evidence type="ECO:0000313" key="4">
    <source>
        <dbReference type="Proteomes" id="UP000294933"/>
    </source>
</evidence>
<evidence type="ECO:0000313" key="3">
    <source>
        <dbReference type="EMBL" id="TDL21040.1"/>
    </source>
</evidence>
<feature type="domain" description="DUF6535" evidence="2">
    <location>
        <begin position="23"/>
        <end position="146"/>
    </location>
</feature>
<feature type="transmembrane region" description="Helical" evidence="1">
    <location>
        <begin position="47"/>
        <end position="64"/>
    </location>
</feature>
<dbReference type="OrthoDB" id="3221808at2759"/>
<dbReference type="Proteomes" id="UP000294933">
    <property type="component" value="Unassembled WGS sequence"/>
</dbReference>
<sequence>MDEKSYTSKDRNNVYGDPSDKVWSFYVEEGEKFDKTLVEIWRGDMDGILIFSGLFSASVTAFIIESYKALKQDSGDTTVAILSQISSQLVAISNGTDLNLPSHLPTPVSFHPTLSAVCVNMLWFFSLTLSLTCALGATMVEQWARPQATLMDAHVSV</sequence>
<dbReference type="Pfam" id="PF20153">
    <property type="entry name" value="DUF6535"/>
    <property type="match status" value="1"/>
</dbReference>
<evidence type="ECO:0000259" key="2">
    <source>
        <dbReference type="Pfam" id="PF20153"/>
    </source>
</evidence>
<evidence type="ECO:0000256" key="1">
    <source>
        <dbReference type="SAM" id="Phobius"/>
    </source>
</evidence>
<feature type="transmembrane region" description="Helical" evidence="1">
    <location>
        <begin position="114"/>
        <end position="137"/>
    </location>
</feature>
<dbReference type="VEuPathDB" id="FungiDB:BD410DRAFT_314283"/>
<gene>
    <name evidence="3" type="ORF">BD410DRAFT_314283</name>
</gene>
<organism evidence="3 4">
    <name type="scientific">Rickenella mellea</name>
    <dbReference type="NCBI Taxonomy" id="50990"/>
    <lineage>
        <taxon>Eukaryota</taxon>
        <taxon>Fungi</taxon>
        <taxon>Dikarya</taxon>
        <taxon>Basidiomycota</taxon>
        <taxon>Agaricomycotina</taxon>
        <taxon>Agaricomycetes</taxon>
        <taxon>Hymenochaetales</taxon>
        <taxon>Rickenellaceae</taxon>
        <taxon>Rickenella</taxon>
    </lineage>
</organism>
<keyword evidence="4" id="KW-1185">Reference proteome</keyword>
<dbReference type="EMBL" id="ML170183">
    <property type="protein sequence ID" value="TDL21040.1"/>
    <property type="molecule type" value="Genomic_DNA"/>
</dbReference>
<keyword evidence="1" id="KW-0472">Membrane</keyword>
<keyword evidence="1" id="KW-0812">Transmembrane</keyword>
<dbReference type="InterPro" id="IPR045338">
    <property type="entry name" value="DUF6535"/>
</dbReference>